<dbReference type="PANTHER" id="PTHR32322">
    <property type="entry name" value="INNER MEMBRANE TRANSPORTER"/>
    <property type="match status" value="1"/>
</dbReference>
<dbReference type="InterPro" id="IPR000620">
    <property type="entry name" value="EamA_dom"/>
</dbReference>
<feature type="transmembrane region" description="Helical" evidence="6">
    <location>
        <begin position="31"/>
        <end position="51"/>
    </location>
</feature>
<gene>
    <name evidence="8" type="ORF">SAMN05444851_2590</name>
</gene>
<feature type="transmembrane region" description="Helical" evidence="6">
    <location>
        <begin position="269"/>
        <end position="288"/>
    </location>
</feature>
<dbReference type="Proteomes" id="UP000199650">
    <property type="component" value="Unassembled WGS sequence"/>
</dbReference>
<organism evidence="8 9">
    <name type="scientific">Aliiroseovarius sediminilitoris</name>
    <dbReference type="NCBI Taxonomy" id="1173584"/>
    <lineage>
        <taxon>Bacteria</taxon>
        <taxon>Pseudomonadati</taxon>
        <taxon>Pseudomonadota</taxon>
        <taxon>Alphaproteobacteria</taxon>
        <taxon>Rhodobacterales</taxon>
        <taxon>Paracoccaceae</taxon>
        <taxon>Aliiroseovarius</taxon>
    </lineage>
</organism>
<evidence type="ECO:0000256" key="5">
    <source>
        <dbReference type="ARBA" id="ARBA00023136"/>
    </source>
</evidence>
<feature type="transmembrane region" description="Helical" evidence="6">
    <location>
        <begin position="206"/>
        <end position="224"/>
    </location>
</feature>
<feature type="transmembrane region" description="Helical" evidence="6">
    <location>
        <begin position="144"/>
        <end position="161"/>
    </location>
</feature>
<sequence>MPTGRPTPTTQAPPLPSKVGMALPPARQGHLAMLSFSALVSLSFSFGHIVAKDIAPAALNTVRFALAALVLFGLARVLRIPLRPVFTGFWRFGLMGGLMAVYFITMFEALRITTAVSTAAVFTLTPLMAAGCGLLIAGQRSGRWTLIALTIGAIGAVWVIFRADINALLRFELGRGEALFAVGALGHALVPALARKLASDVKPLQTSIGTVLGSLIVTGIYGAGDLMNTDFSSLRPAVWMVIGYLAVVTTAGTFFLVQYASQRLPASKVMAYTYLVPSWVVLWDFLFYGTTPPALLMAGVAATLLALAMLLKGEAF</sequence>
<feature type="transmembrane region" description="Helical" evidence="6">
    <location>
        <begin position="89"/>
        <end position="110"/>
    </location>
</feature>
<keyword evidence="3 6" id="KW-0812">Transmembrane</keyword>
<comment type="similarity">
    <text evidence="2">Belongs to the EamA transporter family.</text>
</comment>
<proteinExistence type="inferred from homology"/>
<keyword evidence="9" id="KW-1185">Reference proteome</keyword>
<dbReference type="AlphaFoldDB" id="A0A1I0QI02"/>
<keyword evidence="4 6" id="KW-1133">Transmembrane helix</keyword>
<dbReference type="InterPro" id="IPR050638">
    <property type="entry name" value="AA-Vitamin_Transporters"/>
</dbReference>
<dbReference type="Pfam" id="PF00892">
    <property type="entry name" value="EamA"/>
    <property type="match status" value="2"/>
</dbReference>
<evidence type="ECO:0000256" key="4">
    <source>
        <dbReference type="ARBA" id="ARBA00022989"/>
    </source>
</evidence>
<feature type="transmembrane region" description="Helical" evidence="6">
    <location>
        <begin position="294"/>
        <end position="311"/>
    </location>
</feature>
<dbReference type="STRING" id="1173584.SAMN05444851_2590"/>
<evidence type="ECO:0000256" key="3">
    <source>
        <dbReference type="ARBA" id="ARBA00022692"/>
    </source>
</evidence>
<feature type="domain" description="EamA" evidence="7">
    <location>
        <begin position="176"/>
        <end position="311"/>
    </location>
</feature>
<reference evidence="8 9" key="1">
    <citation type="submission" date="2016-10" db="EMBL/GenBank/DDBJ databases">
        <authorList>
            <person name="de Groot N.N."/>
        </authorList>
    </citation>
    <scope>NUCLEOTIDE SEQUENCE [LARGE SCALE GENOMIC DNA]</scope>
    <source>
        <strain evidence="8 9">DSM 29439</strain>
    </source>
</reference>
<evidence type="ECO:0000313" key="8">
    <source>
        <dbReference type="EMBL" id="SEW26792.1"/>
    </source>
</evidence>
<feature type="transmembrane region" description="Helical" evidence="6">
    <location>
        <begin position="116"/>
        <end position="137"/>
    </location>
</feature>
<evidence type="ECO:0000256" key="2">
    <source>
        <dbReference type="ARBA" id="ARBA00007362"/>
    </source>
</evidence>
<feature type="transmembrane region" description="Helical" evidence="6">
    <location>
        <begin position="57"/>
        <end position="77"/>
    </location>
</feature>
<keyword evidence="5 6" id="KW-0472">Membrane</keyword>
<name>A0A1I0QI02_9RHOB</name>
<evidence type="ECO:0000256" key="1">
    <source>
        <dbReference type="ARBA" id="ARBA00004141"/>
    </source>
</evidence>
<feature type="domain" description="EamA" evidence="7">
    <location>
        <begin position="29"/>
        <end position="160"/>
    </location>
</feature>
<comment type="subcellular location">
    <subcellularLocation>
        <location evidence="1">Membrane</location>
        <topology evidence="1">Multi-pass membrane protein</topology>
    </subcellularLocation>
</comment>
<accession>A0A1I0QI02</accession>
<protein>
    <submittedName>
        <fullName evidence="8">EamA-like transporter family protein</fullName>
    </submittedName>
</protein>
<feature type="transmembrane region" description="Helical" evidence="6">
    <location>
        <begin position="236"/>
        <end position="257"/>
    </location>
</feature>
<dbReference type="GO" id="GO:0016020">
    <property type="term" value="C:membrane"/>
    <property type="evidence" value="ECO:0007669"/>
    <property type="project" value="UniProtKB-SubCell"/>
</dbReference>
<dbReference type="InterPro" id="IPR037185">
    <property type="entry name" value="EmrE-like"/>
</dbReference>
<dbReference type="EMBL" id="FOJB01000001">
    <property type="protein sequence ID" value="SEW26792.1"/>
    <property type="molecule type" value="Genomic_DNA"/>
</dbReference>
<dbReference type="SUPFAM" id="SSF103481">
    <property type="entry name" value="Multidrug resistance efflux transporter EmrE"/>
    <property type="match status" value="2"/>
</dbReference>
<dbReference type="PANTHER" id="PTHR32322:SF2">
    <property type="entry name" value="EAMA DOMAIN-CONTAINING PROTEIN"/>
    <property type="match status" value="1"/>
</dbReference>
<evidence type="ECO:0000313" key="9">
    <source>
        <dbReference type="Proteomes" id="UP000199650"/>
    </source>
</evidence>
<evidence type="ECO:0000256" key="6">
    <source>
        <dbReference type="SAM" id="Phobius"/>
    </source>
</evidence>
<evidence type="ECO:0000259" key="7">
    <source>
        <dbReference type="Pfam" id="PF00892"/>
    </source>
</evidence>